<dbReference type="AlphaFoldDB" id="A0A0R2D7J0"/>
<sequence length="141" mass="15333">MKIAVRYYSRAGSTKKLAEALAQGIGVKAASTATPLAEPVDLLFIGGAPYIASQLAPQLRQFLHQLTVDQVKHIAVFSTSNWKMAIRKQAQRSLADPKIDLLEDSFQSRGSLGAINKSHPTAEECDQVVAFAKRVIAQVQE</sequence>
<comment type="caution">
    <text evidence="1">The sequence shown here is derived from an EMBL/GenBank/DDBJ whole genome shotgun (WGS) entry which is preliminary data.</text>
</comment>
<accession>A0A0R2D7J0</accession>
<dbReference type="InterPro" id="IPR029039">
    <property type="entry name" value="Flavoprotein-like_sf"/>
</dbReference>
<gene>
    <name evidence="1" type="ORF">FC24_GL001743</name>
</gene>
<evidence type="ECO:0008006" key="3">
    <source>
        <dbReference type="Google" id="ProtNLM"/>
    </source>
</evidence>
<organism evidence="1 2">
    <name type="scientific">Loigolactobacillus rennini DSM 20253</name>
    <dbReference type="NCBI Taxonomy" id="1423796"/>
    <lineage>
        <taxon>Bacteria</taxon>
        <taxon>Bacillati</taxon>
        <taxon>Bacillota</taxon>
        <taxon>Bacilli</taxon>
        <taxon>Lactobacillales</taxon>
        <taxon>Lactobacillaceae</taxon>
        <taxon>Loigolactobacillus</taxon>
    </lineage>
</organism>
<protein>
    <recommendedName>
        <fullName evidence="3">Flavodoxin domain-containing protein</fullName>
    </recommendedName>
</protein>
<dbReference type="STRING" id="1423796.FC24_GL001743"/>
<dbReference type="EMBL" id="AYYI01000005">
    <property type="protein sequence ID" value="KRM99911.1"/>
    <property type="molecule type" value="Genomic_DNA"/>
</dbReference>
<reference evidence="1 2" key="1">
    <citation type="journal article" date="2015" name="Genome Announc.">
        <title>Expanding the biotechnology potential of lactobacilli through comparative genomics of 213 strains and associated genera.</title>
        <authorList>
            <person name="Sun Z."/>
            <person name="Harris H.M."/>
            <person name="McCann A."/>
            <person name="Guo C."/>
            <person name="Argimon S."/>
            <person name="Zhang W."/>
            <person name="Yang X."/>
            <person name="Jeffery I.B."/>
            <person name="Cooney J.C."/>
            <person name="Kagawa T.F."/>
            <person name="Liu W."/>
            <person name="Song Y."/>
            <person name="Salvetti E."/>
            <person name="Wrobel A."/>
            <person name="Rasinkangas P."/>
            <person name="Parkhill J."/>
            <person name="Rea M.C."/>
            <person name="O'Sullivan O."/>
            <person name="Ritari J."/>
            <person name="Douillard F.P."/>
            <person name="Paul Ross R."/>
            <person name="Yang R."/>
            <person name="Briner A.E."/>
            <person name="Felis G.E."/>
            <person name="de Vos W.M."/>
            <person name="Barrangou R."/>
            <person name="Klaenhammer T.R."/>
            <person name="Caufield P.W."/>
            <person name="Cui Y."/>
            <person name="Zhang H."/>
            <person name="O'Toole P.W."/>
        </authorList>
    </citation>
    <scope>NUCLEOTIDE SEQUENCE [LARGE SCALE GENOMIC DNA]</scope>
    <source>
        <strain evidence="1 2">DSM 20253</strain>
    </source>
</reference>
<dbReference type="RefSeq" id="WP_057872977.1">
    <property type="nucleotide sequence ID" value="NZ_AYYI01000005.1"/>
</dbReference>
<name>A0A0R2D7J0_9LACO</name>
<dbReference type="Gene3D" id="3.40.50.360">
    <property type="match status" value="1"/>
</dbReference>
<dbReference type="OrthoDB" id="1739094at2"/>
<evidence type="ECO:0000313" key="1">
    <source>
        <dbReference type="EMBL" id="KRM99911.1"/>
    </source>
</evidence>
<proteinExistence type="predicted"/>
<dbReference type="PATRIC" id="fig|1423796.3.peg.1771"/>
<dbReference type="SUPFAM" id="SSF52218">
    <property type="entry name" value="Flavoproteins"/>
    <property type="match status" value="1"/>
</dbReference>
<evidence type="ECO:0000313" key="2">
    <source>
        <dbReference type="Proteomes" id="UP000051638"/>
    </source>
</evidence>
<dbReference type="Proteomes" id="UP000051638">
    <property type="component" value="Unassembled WGS sequence"/>
</dbReference>
<keyword evidence="2" id="KW-1185">Reference proteome</keyword>